<dbReference type="InParanoid" id="I7M6S2"/>
<keyword evidence="1" id="KW-0732">Signal</keyword>
<organism evidence="3 4">
    <name type="scientific">Tetrahymena thermophila (strain SB210)</name>
    <dbReference type="NCBI Taxonomy" id="312017"/>
    <lineage>
        <taxon>Eukaryota</taxon>
        <taxon>Sar</taxon>
        <taxon>Alveolata</taxon>
        <taxon>Ciliophora</taxon>
        <taxon>Intramacronucleata</taxon>
        <taxon>Oligohymenophorea</taxon>
        <taxon>Hymenostomatida</taxon>
        <taxon>Tetrahymenina</taxon>
        <taxon>Tetrahymenidae</taxon>
        <taxon>Tetrahymena</taxon>
    </lineage>
</organism>
<feature type="domain" description="EGF-like" evidence="2">
    <location>
        <begin position="507"/>
        <end position="518"/>
    </location>
</feature>
<dbReference type="InterPro" id="IPR009030">
    <property type="entry name" value="Growth_fac_rcpt_cys_sf"/>
</dbReference>
<protein>
    <submittedName>
        <fullName evidence="3">Leishmanolysin family protein</fullName>
    </submittedName>
</protein>
<keyword evidence="4" id="KW-1185">Reference proteome</keyword>
<dbReference type="EMBL" id="GG662864">
    <property type="protein sequence ID" value="EAR86017.1"/>
    <property type="molecule type" value="Genomic_DNA"/>
</dbReference>
<dbReference type="PANTHER" id="PTHR15332:SF175">
    <property type="entry name" value="PROPROTEIN CONVERTASE SUBTILISIN_KEXIN TYPE 5-LIKE"/>
    <property type="match status" value="1"/>
</dbReference>
<dbReference type="KEGG" id="tet:TTHERM_00543570"/>
<dbReference type="InterPro" id="IPR006212">
    <property type="entry name" value="Furin_repeat"/>
</dbReference>
<evidence type="ECO:0000259" key="2">
    <source>
        <dbReference type="PROSITE" id="PS00022"/>
    </source>
</evidence>
<evidence type="ECO:0000256" key="1">
    <source>
        <dbReference type="SAM" id="SignalP"/>
    </source>
</evidence>
<feature type="chain" id="PRO_5003712414" evidence="1">
    <location>
        <begin position="18"/>
        <end position="1460"/>
    </location>
</feature>
<dbReference type="RefSeq" id="XP_976612.1">
    <property type="nucleotide sequence ID" value="XM_971519.2"/>
</dbReference>
<evidence type="ECO:0000313" key="4">
    <source>
        <dbReference type="Proteomes" id="UP000009168"/>
    </source>
</evidence>
<dbReference type="CDD" id="cd00064">
    <property type="entry name" value="FU"/>
    <property type="match status" value="4"/>
</dbReference>
<dbReference type="Proteomes" id="UP000009168">
    <property type="component" value="Unassembled WGS sequence"/>
</dbReference>
<dbReference type="Gene3D" id="3.10.170.20">
    <property type="match status" value="1"/>
</dbReference>
<sequence>MNGLTIIAFLITSLVYAQSSDKQLVYSCLQEEIDMSEMVPEDFLETYEEKYGNRKLQNQEPQPIRITLDFKELDNVKNGEGLTANKKEYIKKIMYAAQIYLSKLIKVNPRQQPIKFLKYTDICYDVKVSQEIRTDGIYDSDLHIFVTYTNQEGTTLADAISCQLDPYPNVGRVKFNIGTMIINEDDTQSFQDNFTTSLHEIIHILGFSGSNIQYWIDPDTGKPYGLTNAHKIMKRENRWDVDNVLKIFSKNILRVSRNHYGCPLIDGMYLENQGKVGSFSSHWERDLLGNEFMTASLVYRVSTISEFTAALLLDTGYYAEVNSNLLMPIYWGKNKGCDFFNKSCNTSQQFPEFPDDSEEESCDFFSQGIGKLQKAGTFTQCKTVTINNNLYCYSDQFKANEFLRQNTGSGSKCFRSNASIKGYEILDMKGRCFKAQCASDLSSIQVSIWGDEYVTCKYPNQVISLSEQTINTQGIMKCPHDFDLFCNFPKSCPNNCSNNGICNNGYCICLKQYAGADCSQKCEEGQVWDGARCAQSCPFGQFKNFDNTCKPTCPYKQYGDRNTGSCVLCPINCSACFGPTFNQCLSCNNGFMLQGNQCIEFTCHSSCYQCSGPNANQCTSCPSGKYLDSNKTCQSCQQPCENCFNEATECTTCAQGYKMNTSNGRCESVNKCDSSCLECSDQRNPTKCTSCRNGYTLDYQGKCQKIICFINEIMLNNQCVPCDKSCEGCVNNPKTCINCAKGYKFDFSNKNCVPKCNQDDFLDRYGNCQQCQPPCATCEDFNNNCISCVNGYTLNTNYNSCELKNQKCHESCNSCNRYNDSYGCTSCRDGMYLNSGRCLPCNIECQTCEDASYKCTSCKQNEYLSKMKCKQCHASCLTCSDKETNCTSCKEGFQKDYNSGLCVPTIKNCQFDEYLDKNYQCQKCNSPCVSCYLNPNRCTSCISGYVHNTQTNQCEINDPICDYDQFLDSYKNCKPCHQSCATCEGYSTKCTSCKNGFILLRNACYEQRCSEGFFLNYLGRCVRCDDSCLKCDTFKDNCTECANGFTYEASSQRCIKILNNNQCHPTCQECNQPNNSSACTSCKEGLQKDYNSGLCVPTIKNCQFDEYLDINYQCQKCNSPCFSCYLNPNQCTSCISGYVHNTQTNQCEINDPICDYDQFLDSYKNCKPCHQSCATCEGYSNKCTSCKNGFILFRNACYEQKCSEGFFLNNFGRCVRCDDSCLKCDTFKDNCTECANGFTYEASSQKCIKILNNNQCHPTCQECSQPNNSSACTSCNDGYFIFNGMCIQCSSQCLTCKRKSNFCTQCKQGFRLDSIFGRCIQDCQQRYYFNQTNNQCQPCLSPCENCEYYSYRCTSCIQGYKYDNDSFACEIDCKPGEYKNTIQSCKQCSFPCLTCEFDDNRCLSCVSGYTYRDYSCQKNSRSNFRACHESCNTCIKAMDPHSCDSCREGYTLINGTCYKK</sequence>
<feature type="signal peptide" evidence="1">
    <location>
        <begin position="1"/>
        <end position="17"/>
    </location>
</feature>
<proteinExistence type="predicted"/>
<name>I7M6S2_TETTS</name>
<dbReference type="eggNOG" id="KOG3525">
    <property type="taxonomic scope" value="Eukaryota"/>
</dbReference>
<dbReference type="InterPro" id="IPR000742">
    <property type="entry name" value="EGF"/>
</dbReference>
<dbReference type="eggNOG" id="KOG2556">
    <property type="taxonomic scope" value="Eukaryota"/>
</dbReference>
<dbReference type="SUPFAM" id="SSF57184">
    <property type="entry name" value="Growth factor receptor domain"/>
    <property type="match status" value="8"/>
</dbReference>
<accession>I7M6S2</accession>
<dbReference type="HOGENOM" id="CLU_246390_0_0_1"/>
<dbReference type="GeneID" id="7835832"/>
<dbReference type="Gene3D" id="2.10.220.10">
    <property type="entry name" value="Hormone Receptor, Insulin-like Growth Factor Receptor 1, Chain A, domain 2"/>
    <property type="match status" value="7"/>
</dbReference>
<gene>
    <name evidence="3" type="ORF">TTHERM_00543570</name>
</gene>
<dbReference type="PANTHER" id="PTHR15332">
    <property type="entry name" value="PROPROTEIN CONVERTASE SUBTILISIN_KEXIN TYPE 5-LIKE"/>
    <property type="match status" value="1"/>
</dbReference>
<dbReference type="SMART" id="SM00261">
    <property type="entry name" value="FU"/>
    <property type="match status" value="18"/>
</dbReference>
<dbReference type="PROSITE" id="PS00022">
    <property type="entry name" value="EGF_1"/>
    <property type="match status" value="1"/>
</dbReference>
<dbReference type="SUPFAM" id="SSF55486">
    <property type="entry name" value="Metalloproteases ('zincins'), catalytic domain"/>
    <property type="match status" value="1"/>
</dbReference>
<dbReference type="SMART" id="SM00181">
    <property type="entry name" value="EGF"/>
    <property type="match status" value="22"/>
</dbReference>
<dbReference type="Gene3D" id="3.90.132.10">
    <property type="entry name" value="Leishmanolysin , domain 2"/>
    <property type="match status" value="1"/>
</dbReference>
<reference evidence="4" key="1">
    <citation type="journal article" date="2006" name="PLoS Biol.">
        <title>Macronuclear genome sequence of the ciliate Tetrahymena thermophila, a model eukaryote.</title>
        <authorList>
            <person name="Eisen J.A."/>
            <person name="Coyne R.S."/>
            <person name="Wu M."/>
            <person name="Wu D."/>
            <person name="Thiagarajan M."/>
            <person name="Wortman J.R."/>
            <person name="Badger J.H."/>
            <person name="Ren Q."/>
            <person name="Amedeo P."/>
            <person name="Jones K.M."/>
            <person name="Tallon L.J."/>
            <person name="Delcher A.L."/>
            <person name="Salzberg S.L."/>
            <person name="Silva J.C."/>
            <person name="Haas B.J."/>
            <person name="Majoros W.H."/>
            <person name="Farzad M."/>
            <person name="Carlton J.M."/>
            <person name="Smith R.K. Jr."/>
            <person name="Garg J."/>
            <person name="Pearlman R.E."/>
            <person name="Karrer K.M."/>
            <person name="Sun L."/>
            <person name="Manning G."/>
            <person name="Elde N.C."/>
            <person name="Turkewitz A.P."/>
            <person name="Asai D.J."/>
            <person name="Wilkes D.E."/>
            <person name="Wang Y."/>
            <person name="Cai H."/>
            <person name="Collins K."/>
            <person name="Stewart B.A."/>
            <person name="Lee S.R."/>
            <person name="Wilamowska K."/>
            <person name="Weinberg Z."/>
            <person name="Ruzzo W.L."/>
            <person name="Wloga D."/>
            <person name="Gaertig J."/>
            <person name="Frankel J."/>
            <person name="Tsao C.-C."/>
            <person name="Gorovsky M.A."/>
            <person name="Keeling P.J."/>
            <person name="Waller R.F."/>
            <person name="Patron N.J."/>
            <person name="Cherry J.M."/>
            <person name="Stover N.A."/>
            <person name="Krieger C.J."/>
            <person name="del Toro C."/>
            <person name="Ryder H.F."/>
            <person name="Williamson S.C."/>
            <person name="Barbeau R.A."/>
            <person name="Hamilton E.P."/>
            <person name="Orias E."/>
        </authorList>
    </citation>
    <scope>NUCLEOTIDE SEQUENCE [LARGE SCALE GENOMIC DNA]</scope>
    <source>
        <strain evidence="4">SB210</strain>
    </source>
</reference>
<evidence type="ECO:0000313" key="3">
    <source>
        <dbReference type="EMBL" id="EAR86017.1"/>
    </source>
</evidence>
<dbReference type="OrthoDB" id="10035969at2759"/>